<dbReference type="OrthoDB" id="8195247at2759"/>
<protein>
    <submittedName>
        <fullName evidence="2">(apollo) hypothetical protein</fullName>
    </submittedName>
</protein>
<dbReference type="Proteomes" id="UP000691718">
    <property type="component" value="Unassembled WGS sequence"/>
</dbReference>
<dbReference type="EMBL" id="CAJQZP010001129">
    <property type="protein sequence ID" value="CAG5019283.1"/>
    <property type="molecule type" value="Genomic_DNA"/>
</dbReference>
<feature type="compositionally biased region" description="Polar residues" evidence="1">
    <location>
        <begin position="89"/>
        <end position="98"/>
    </location>
</feature>
<reference evidence="2" key="1">
    <citation type="submission" date="2021-04" db="EMBL/GenBank/DDBJ databases">
        <authorList>
            <person name="Tunstrom K."/>
        </authorList>
    </citation>
    <scope>NUCLEOTIDE SEQUENCE</scope>
</reference>
<gene>
    <name evidence="2" type="ORF">PAPOLLO_LOCUS17035</name>
</gene>
<feature type="region of interest" description="Disordered" evidence="1">
    <location>
        <begin position="89"/>
        <end position="116"/>
    </location>
</feature>
<keyword evidence="3" id="KW-1185">Reference proteome</keyword>
<organism evidence="2 3">
    <name type="scientific">Parnassius apollo</name>
    <name type="common">Apollo butterfly</name>
    <name type="synonym">Papilio apollo</name>
    <dbReference type="NCBI Taxonomy" id="110799"/>
    <lineage>
        <taxon>Eukaryota</taxon>
        <taxon>Metazoa</taxon>
        <taxon>Ecdysozoa</taxon>
        <taxon>Arthropoda</taxon>
        <taxon>Hexapoda</taxon>
        <taxon>Insecta</taxon>
        <taxon>Pterygota</taxon>
        <taxon>Neoptera</taxon>
        <taxon>Endopterygota</taxon>
        <taxon>Lepidoptera</taxon>
        <taxon>Glossata</taxon>
        <taxon>Ditrysia</taxon>
        <taxon>Papilionoidea</taxon>
        <taxon>Papilionidae</taxon>
        <taxon>Parnassiinae</taxon>
        <taxon>Parnassini</taxon>
        <taxon>Parnassius</taxon>
        <taxon>Parnassius</taxon>
    </lineage>
</organism>
<dbReference type="PANTHER" id="PTHR21505:SF8">
    <property type="entry name" value="DPT-YFP REPRESSOR BY OVEREXPRESSION, ISOFORM D-RELATED"/>
    <property type="match status" value="1"/>
</dbReference>
<proteinExistence type="predicted"/>
<accession>A0A8S3XGM3</accession>
<name>A0A8S3XGM3_PARAO</name>
<comment type="caution">
    <text evidence="2">The sequence shown here is derived from an EMBL/GenBank/DDBJ whole genome shotgun (WGS) entry which is preliminary data.</text>
</comment>
<evidence type="ECO:0000313" key="2">
    <source>
        <dbReference type="EMBL" id="CAG5019283.1"/>
    </source>
</evidence>
<evidence type="ECO:0000256" key="1">
    <source>
        <dbReference type="SAM" id="MobiDB-lite"/>
    </source>
</evidence>
<dbReference type="PANTHER" id="PTHR21505">
    <property type="entry name" value="MADF DOMAIN-CONTAINING PROTEIN-RELATED"/>
    <property type="match status" value="1"/>
</dbReference>
<dbReference type="AlphaFoldDB" id="A0A8S3XGM3"/>
<sequence>MTQPSTKEREVLLNIILLYKNMPYPWDKKHKDYKKKDIRNDGNKVKESSRTGAGADEVYVPTLWYFDALSFLGAVSETCRIGRDTMETQEISTSLSETESVRRSESASPQKKKRVTKASLLQKHESLINTAGKLLHKKEEEWEIIGKGIDLQLKDLNKRQFYRAQKIIHDTLYYAQMGMLTEHSSVTGLERNQSQHTYESTVGKRRTTQIYQTPFRYPARRLDTQSVLSGASSSPKYYINSDSQSSCAIPSLPSPSLKGLLIESPHPSHYTQPPYFFP</sequence>
<evidence type="ECO:0000313" key="3">
    <source>
        <dbReference type="Proteomes" id="UP000691718"/>
    </source>
</evidence>